<sequence length="442" mass="49658">MLLLSPAFIAGAAALLLVIHVVVRLTSAVAKVPGPVVSNFTSLVLKWNELSANRTMYLHDLHKKYGPVVRVAPNEVSFTSAAALKEIYGSGGSGYDKTEFYDLFQVYGKRTMFSTLNKGDHAKRRRMIGDRYANSNVMKTAPLAGIEVRSKKFVERCVSSPDNTTDVFDDEEMMHEVAADDSLKNRLVQHYSPALHRVVSSVLASFAKPRSIPLADNFVIENAKEDEAADFTVLNRLKEKNSVLDTTDMAAECLDHMAAGIDTTGDVLCFLMWELSQPRSIKYQRLLREEFRNKPDAPFDELTLLDAVLNEGLRCFPAIPMSLPRYVPQGVASPFSVHRINDEVFPDPDKFYPERWLETEGDVDRRRLQWAFSSGGRGCIGKHLAMAEMKTLLRDVYSQYETEPDESMSSESMAMDDQLISSRPLGKRCLLKFVPVTKEKKQ</sequence>
<reference evidence="7 8" key="1">
    <citation type="submission" date="2017-06" db="EMBL/GenBank/DDBJ databases">
        <title>Comparative genomic analysis of Ambrosia Fusariam Clade fungi.</title>
        <authorList>
            <person name="Stajich J.E."/>
            <person name="Carrillo J."/>
            <person name="Kijimoto T."/>
            <person name="Eskalen A."/>
            <person name="O'Donnell K."/>
            <person name="Kasson M."/>
        </authorList>
    </citation>
    <scope>NUCLEOTIDE SEQUENCE [LARGE SCALE GENOMIC DNA]</scope>
    <source>
        <strain evidence="7 8">NRRL62579</strain>
    </source>
</reference>
<evidence type="ECO:0000256" key="1">
    <source>
        <dbReference type="ARBA" id="ARBA00001971"/>
    </source>
</evidence>
<protein>
    <recommendedName>
        <fullName evidence="9">Cytochrome P450 monooxygenase</fullName>
    </recommendedName>
</protein>
<dbReference type="GO" id="GO:0005506">
    <property type="term" value="F:iron ion binding"/>
    <property type="evidence" value="ECO:0007669"/>
    <property type="project" value="InterPro"/>
</dbReference>
<keyword evidence="4 5" id="KW-0408">Iron</keyword>
<keyword evidence="2 5" id="KW-0349">Heme</keyword>
<evidence type="ECO:0008006" key="9">
    <source>
        <dbReference type="Google" id="ProtNLM"/>
    </source>
</evidence>
<dbReference type="InterPro" id="IPR050121">
    <property type="entry name" value="Cytochrome_P450_monoxygenase"/>
</dbReference>
<keyword evidence="3 5" id="KW-0479">Metal-binding</keyword>
<keyword evidence="8" id="KW-1185">Reference proteome</keyword>
<accession>A0A428TKB9</accession>
<dbReference type="InterPro" id="IPR036396">
    <property type="entry name" value="Cyt_P450_sf"/>
</dbReference>
<keyword evidence="6" id="KW-0560">Oxidoreductase</keyword>
<dbReference type="PRINTS" id="PR00463">
    <property type="entry name" value="EP450I"/>
</dbReference>
<gene>
    <name evidence="7" type="ORF">CEP52_007980</name>
</gene>
<comment type="cofactor">
    <cofactor evidence="1 5">
        <name>heme</name>
        <dbReference type="ChEBI" id="CHEBI:30413"/>
    </cofactor>
</comment>
<dbReference type="PANTHER" id="PTHR24305:SF164">
    <property type="entry name" value="P450, PUTATIVE (EUROFUNG)-RELATED"/>
    <property type="match status" value="1"/>
</dbReference>
<dbReference type="EMBL" id="NKCK01000075">
    <property type="protein sequence ID" value="RSM02441.1"/>
    <property type="molecule type" value="Genomic_DNA"/>
</dbReference>
<dbReference type="Pfam" id="PF00067">
    <property type="entry name" value="p450"/>
    <property type="match status" value="1"/>
</dbReference>
<dbReference type="PANTHER" id="PTHR24305">
    <property type="entry name" value="CYTOCHROME P450"/>
    <property type="match status" value="1"/>
</dbReference>
<proteinExistence type="inferred from homology"/>
<dbReference type="GO" id="GO:0016705">
    <property type="term" value="F:oxidoreductase activity, acting on paired donors, with incorporation or reduction of molecular oxygen"/>
    <property type="evidence" value="ECO:0007669"/>
    <property type="project" value="InterPro"/>
</dbReference>
<evidence type="ECO:0000313" key="7">
    <source>
        <dbReference type="EMBL" id="RSM02441.1"/>
    </source>
</evidence>
<evidence type="ECO:0000256" key="3">
    <source>
        <dbReference type="ARBA" id="ARBA00022723"/>
    </source>
</evidence>
<dbReference type="InterPro" id="IPR002401">
    <property type="entry name" value="Cyt_P450_E_grp-I"/>
</dbReference>
<name>A0A428TKB9_9HYPO</name>
<dbReference type="InterPro" id="IPR017972">
    <property type="entry name" value="Cyt_P450_CS"/>
</dbReference>
<dbReference type="GO" id="GO:0004497">
    <property type="term" value="F:monooxygenase activity"/>
    <property type="evidence" value="ECO:0007669"/>
    <property type="project" value="UniProtKB-KW"/>
</dbReference>
<evidence type="ECO:0000256" key="5">
    <source>
        <dbReference type="PIRSR" id="PIRSR602401-1"/>
    </source>
</evidence>
<comment type="similarity">
    <text evidence="6">Belongs to the cytochrome P450 family.</text>
</comment>
<dbReference type="Proteomes" id="UP000287144">
    <property type="component" value="Unassembled WGS sequence"/>
</dbReference>
<organism evidence="7 8">
    <name type="scientific">Fusarium oligoseptatum</name>
    <dbReference type="NCBI Taxonomy" id="2604345"/>
    <lineage>
        <taxon>Eukaryota</taxon>
        <taxon>Fungi</taxon>
        <taxon>Dikarya</taxon>
        <taxon>Ascomycota</taxon>
        <taxon>Pezizomycotina</taxon>
        <taxon>Sordariomycetes</taxon>
        <taxon>Hypocreomycetidae</taxon>
        <taxon>Hypocreales</taxon>
        <taxon>Nectriaceae</taxon>
        <taxon>Fusarium</taxon>
        <taxon>Fusarium solani species complex</taxon>
    </lineage>
</organism>
<dbReference type="PROSITE" id="PS00086">
    <property type="entry name" value="CYTOCHROME_P450"/>
    <property type="match status" value="1"/>
</dbReference>
<dbReference type="Gene3D" id="1.10.630.10">
    <property type="entry name" value="Cytochrome P450"/>
    <property type="match status" value="1"/>
</dbReference>
<keyword evidence="6" id="KW-0503">Monooxygenase</keyword>
<dbReference type="AlphaFoldDB" id="A0A428TKB9"/>
<dbReference type="SUPFAM" id="SSF48264">
    <property type="entry name" value="Cytochrome P450"/>
    <property type="match status" value="1"/>
</dbReference>
<evidence type="ECO:0000256" key="6">
    <source>
        <dbReference type="RuleBase" id="RU000461"/>
    </source>
</evidence>
<dbReference type="STRING" id="1325735.A0A428TKB9"/>
<dbReference type="GO" id="GO:0020037">
    <property type="term" value="F:heme binding"/>
    <property type="evidence" value="ECO:0007669"/>
    <property type="project" value="InterPro"/>
</dbReference>
<comment type="caution">
    <text evidence="7">The sequence shown here is derived from an EMBL/GenBank/DDBJ whole genome shotgun (WGS) entry which is preliminary data.</text>
</comment>
<dbReference type="PRINTS" id="PR00385">
    <property type="entry name" value="P450"/>
</dbReference>
<evidence type="ECO:0000256" key="4">
    <source>
        <dbReference type="ARBA" id="ARBA00023004"/>
    </source>
</evidence>
<feature type="binding site" description="axial binding residue" evidence="5">
    <location>
        <position position="379"/>
    </location>
    <ligand>
        <name>heme</name>
        <dbReference type="ChEBI" id="CHEBI:30413"/>
    </ligand>
    <ligandPart>
        <name>Fe</name>
        <dbReference type="ChEBI" id="CHEBI:18248"/>
    </ligandPart>
</feature>
<evidence type="ECO:0000313" key="8">
    <source>
        <dbReference type="Proteomes" id="UP000287144"/>
    </source>
</evidence>
<evidence type="ECO:0000256" key="2">
    <source>
        <dbReference type="ARBA" id="ARBA00022617"/>
    </source>
</evidence>
<dbReference type="InterPro" id="IPR001128">
    <property type="entry name" value="Cyt_P450"/>
</dbReference>